<name>A0A1E3IBB9_9TREE</name>
<dbReference type="GeneID" id="30196652"/>
<evidence type="ECO:0000313" key="2">
    <source>
        <dbReference type="Proteomes" id="UP000094819"/>
    </source>
</evidence>
<comment type="caution">
    <text evidence="1">The sequence shown here is derived from an EMBL/GenBank/DDBJ whole genome shotgun (WGS) entry which is preliminary data.</text>
</comment>
<accession>A0A1E3IBB9</accession>
<dbReference type="RefSeq" id="XP_019028582.1">
    <property type="nucleotide sequence ID" value="XM_019179441.1"/>
</dbReference>
<evidence type="ECO:0008006" key="3">
    <source>
        <dbReference type="Google" id="ProtNLM"/>
    </source>
</evidence>
<reference evidence="1 2" key="1">
    <citation type="submission" date="2016-06" db="EMBL/GenBank/DDBJ databases">
        <title>Evolution of pathogenesis and genome organization in the Tremellales.</title>
        <authorList>
            <person name="Cuomo C."/>
            <person name="Litvintseva A."/>
            <person name="Heitman J."/>
            <person name="Chen Y."/>
            <person name="Sun S."/>
            <person name="Springer D."/>
            <person name="Dromer F."/>
            <person name="Young S."/>
            <person name="Zeng Q."/>
            <person name="Chapman S."/>
            <person name="Gujja S."/>
            <person name="Saif S."/>
            <person name="Birren B."/>
        </authorList>
    </citation>
    <scope>NUCLEOTIDE SEQUENCE [LARGE SCALE GENOMIC DNA]</scope>
    <source>
        <strain evidence="1 2">CBS 7118</strain>
    </source>
</reference>
<keyword evidence="2" id="KW-1185">Reference proteome</keyword>
<dbReference type="AlphaFoldDB" id="A0A1E3IBB9"/>
<proteinExistence type="predicted"/>
<organism evidence="1 2">
    <name type="scientific">Cryptococcus wingfieldii CBS 7118</name>
    <dbReference type="NCBI Taxonomy" id="1295528"/>
    <lineage>
        <taxon>Eukaryota</taxon>
        <taxon>Fungi</taxon>
        <taxon>Dikarya</taxon>
        <taxon>Basidiomycota</taxon>
        <taxon>Agaricomycotina</taxon>
        <taxon>Tremellomycetes</taxon>
        <taxon>Tremellales</taxon>
        <taxon>Cryptococcaceae</taxon>
        <taxon>Cryptococcus</taxon>
    </lineage>
</organism>
<dbReference type="Proteomes" id="UP000094819">
    <property type="component" value="Unassembled WGS sequence"/>
</dbReference>
<evidence type="ECO:0000313" key="1">
    <source>
        <dbReference type="EMBL" id="ODN85877.1"/>
    </source>
</evidence>
<dbReference type="EMBL" id="AWGH01000034">
    <property type="protein sequence ID" value="ODN85877.1"/>
    <property type="molecule type" value="Genomic_DNA"/>
</dbReference>
<sequence>MASRTTDRYPSLKSLDPLPVELRIHILDYLRNTSHKPTLATIARVSPELRKEATERLYYTVDLCADNVELFLYGLAGDSIQQLTAEEKELGWWHYKPGVMGFTASVAMRRYSLLRLVGYVRFHDLEALMECGKAIHALDWLGMKVAPRRWYEERGFSRITRLVLFPELDIFAPEGAFYLDQSFAVSLARRDHDEDDFVKTFGTLISRLVPRKGSFGVAHPAEGDFGPITRLVNLVMDRLWPRFVAFDDFDPSLINFVRSTNLLCVHVRMKDEASCQVDHLVGTLELIRRFSRGNRFEVPVLIAINNYYIPPHLINQTETFFNAIKEQARTFSPDLPMAIHLFRSKNRDQAQYDLFNQDMSKYVLRRDRVPALPSREHQEQEMGA</sequence>
<gene>
    <name evidence="1" type="ORF">L198_07441</name>
</gene>
<protein>
    <recommendedName>
        <fullName evidence="3">F-box domain-containing protein</fullName>
    </recommendedName>
</protein>